<dbReference type="Proteomes" id="UP000245412">
    <property type="component" value="Unassembled WGS sequence"/>
</dbReference>
<feature type="transmembrane region" description="Helical" evidence="5">
    <location>
        <begin position="156"/>
        <end position="174"/>
    </location>
</feature>
<feature type="transmembrane region" description="Helical" evidence="5">
    <location>
        <begin position="16"/>
        <end position="38"/>
    </location>
</feature>
<evidence type="ECO:0000256" key="3">
    <source>
        <dbReference type="ARBA" id="ARBA00022989"/>
    </source>
</evidence>
<dbReference type="EMBL" id="QGGY01000009">
    <property type="protein sequence ID" value="PWJ74279.1"/>
    <property type="molecule type" value="Genomic_DNA"/>
</dbReference>
<dbReference type="AlphaFoldDB" id="A0AB73T1I7"/>
<dbReference type="PANTHER" id="PTHR38454:SF1">
    <property type="entry name" value="INTEGRAL MEMBRANE PROTEIN"/>
    <property type="match status" value="1"/>
</dbReference>
<comment type="subcellular location">
    <subcellularLocation>
        <location evidence="1">Membrane</location>
        <topology evidence="1">Multi-pass membrane protein</topology>
    </subcellularLocation>
</comment>
<proteinExistence type="predicted"/>
<feature type="transmembrane region" description="Helical" evidence="5">
    <location>
        <begin position="504"/>
        <end position="521"/>
    </location>
</feature>
<evidence type="ECO:0000313" key="8">
    <source>
        <dbReference type="Proteomes" id="UP000245412"/>
    </source>
</evidence>
<evidence type="ECO:0000256" key="4">
    <source>
        <dbReference type="ARBA" id="ARBA00023136"/>
    </source>
</evidence>
<evidence type="ECO:0000313" key="7">
    <source>
        <dbReference type="EMBL" id="PWJ74279.1"/>
    </source>
</evidence>
<reference evidence="7 8" key="1">
    <citation type="submission" date="2018-05" db="EMBL/GenBank/DDBJ databases">
        <authorList>
            <person name="Goeker M."/>
            <person name="Huntemann M."/>
            <person name="Clum A."/>
            <person name="Pillay M."/>
            <person name="Palaniappan K."/>
            <person name="Varghese N."/>
            <person name="Mikhailova N."/>
            <person name="Stamatis D."/>
            <person name="Reddy T."/>
            <person name="Daum C."/>
            <person name="Shapiro N."/>
            <person name="Ivanova N."/>
            <person name="Kyrpides N."/>
            <person name="Woyke T."/>
        </authorList>
    </citation>
    <scope>NUCLEOTIDE SEQUENCE [LARGE SCALE GENOMIC DNA]</scope>
    <source>
        <strain evidence="7 8">DSM 26524</strain>
    </source>
</reference>
<feature type="transmembrane region" description="Helical" evidence="5">
    <location>
        <begin position="332"/>
        <end position="357"/>
    </location>
</feature>
<dbReference type="GO" id="GO:0000271">
    <property type="term" value="P:polysaccharide biosynthetic process"/>
    <property type="evidence" value="ECO:0007669"/>
    <property type="project" value="InterPro"/>
</dbReference>
<feature type="transmembrane region" description="Helical" evidence="5">
    <location>
        <begin position="86"/>
        <end position="108"/>
    </location>
</feature>
<protein>
    <submittedName>
        <fullName evidence="7">Membrane protein YfhO</fullName>
    </submittedName>
</protein>
<feature type="transmembrane region" description="Helical" evidence="5">
    <location>
        <begin position="250"/>
        <end position="272"/>
    </location>
</feature>
<evidence type="ECO:0000256" key="1">
    <source>
        <dbReference type="ARBA" id="ARBA00004141"/>
    </source>
</evidence>
<accession>A0AB73T1I7</accession>
<keyword evidence="2 5" id="KW-0812">Transmembrane</keyword>
<feature type="transmembrane region" description="Helical" evidence="5">
    <location>
        <begin position="533"/>
        <end position="551"/>
    </location>
</feature>
<dbReference type="InterPro" id="IPR018580">
    <property type="entry name" value="Uncharacterised_YfhO"/>
</dbReference>
<comment type="caution">
    <text evidence="7">The sequence shown here is derived from an EMBL/GenBank/DDBJ whole genome shotgun (WGS) entry which is preliminary data.</text>
</comment>
<dbReference type="Pfam" id="PF04138">
    <property type="entry name" value="GtrA_DPMS_TM"/>
    <property type="match status" value="1"/>
</dbReference>
<keyword evidence="3 5" id="KW-1133">Transmembrane helix</keyword>
<feature type="transmembrane region" description="Helical" evidence="5">
    <location>
        <begin position="473"/>
        <end position="492"/>
    </location>
</feature>
<sequence>MIEFIKKLYQTRAFRYIFFGGCTTLVNLGAYASLRYVAGIDITIANFMAIGLSIIFAYVVNKLFVFESRTHGFKELAKECAQFIGMRLSTMFIEVFGVILLSCVWGIHDMVAKLVIQVVVLVLNYIFSKMYIFKEKDLVTEISAQESRRRRVTKRCCIWGFSIPAVVMVIAFMVNRVFPLGDHGVLIIDSLHQYLPFFTDFHDKLANSESLLYSFGGGLGYNFWATYAYYLASPFNFLITLFPKENMMDVMALFIVLKIGACGGIFSWYLSVRNRGKNYLPVMFGTMFALSSFMIGYYFNLMWLDSIAMVPLIMMGIERIVKGKSGRLFCLALFYGLFCNYYIGFMLCLFSCLYFLVQWVSAKEAGVKRIFRSCLTFGWYALLAGGMAAIVLLPAYLGLGTTESVVGNNFPSTIKFYAGGLSQMTGQFAFVEPINIADTQEGLNAFCGTLTLIFMVLYLLDNKRTKRERIAKGLLCAFLYLSFDLNVLNFIWHGFHTQNGLPNRFAFLYIIMLLSIGFDTLSDVRELHPVKIVFSCLVPLGFTAFCGLTGYGEQKTYAYIITGILIVVYMVLLLVYRLVRNKKKLFRNVILGVTVAEMAAYGIYGVCCNGTVGRSTYLNEQKAYEKLMARKGDDTFFRSEIDSTRMRNENMFLGANGVVLFSSTMPEATTNFCDALGIEARTNKNGYNGFTKLMNDVFGVKYVVSKTNGQTLYQMPQIDFEDPLALYENTNALSIGFMVNSNIRNWDIDQEEPLNVQNQFVFLATGNGPIYTEISTIKMEDGKSYNVTLPAGKQVYIDLGTKIEKLQVVTPEYDKKYETYNDHLYDLGCYDTEEMATITCTLKESQKGPVEARLYYCDNDAYENVRSALAESQLEDTQISDGSVKGTVDVKKAGTLMLTIPYDTGWKILVDGHRTEAYRVGEALMGVDLDAGVHTISMEYTAPGLWEGSILTFLCVALYMASGILERKLARRNSLHAETAD</sequence>
<feature type="transmembrane region" description="Helical" evidence="5">
    <location>
        <begin position="585"/>
        <end position="604"/>
    </location>
</feature>
<dbReference type="Pfam" id="PF09586">
    <property type="entry name" value="YfhO"/>
    <property type="match status" value="1"/>
</dbReference>
<feature type="transmembrane region" description="Helical" evidence="5">
    <location>
        <begin position="945"/>
        <end position="965"/>
    </location>
</feature>
<dbReference type="InterPro" id="IPR007267">
    <property type="entry name" value="GtrA_DPMS_TM"/>
</dbReference>
<organism evidence="7 8">
    <name type="scientific">Murimonas intestini</name>
    <dbReference type="NCBI Taxonomy" id="1337051"/>
    <lineage>
        <taxon>Bacteria</taxon>
        <taxon>Bacillati</taxon>
        <taxon>Bacillota</taxon>
        <taxon>Clostridia</taxon>
        <taxon>Lachnospirales</taxon>
        <taxon>Lachnospiraceae</taxon>
        <taxon>Murimonas</taxon>
    </lineage>
</organism>
<feature type="transmembrane region" description="Helical" evidence="5">
    <location>
        <begin position="114"/>
        <end position="133"/>
    </location>
</feature>
<dbReference type="RefSeq" id="WP_257497842.1">
    <property type="nucleotide sequence ID" value="NZ_JANKBI010000010.1"/>
</dbReference>
<feature type="transmembrane region" description="Helical" evidence="5">
    <location>
        <begin position="279"/>
        <end position="299"/>
    </location>
</feature>
<dbReference type="PANTHER" id="PTHR38454">
    <property type="entry name" value="INTEGRAL MEMBRANE PROTEIN-RELATED"/>
    <property type="match status" value="1"/>
</dbReference>
<gene>
    <name evidence="7" type="ORF">C7383_10914</name>
</gene>
<evidence type="ECO:0000259" key="6">
    <source>
        <dbReference type="Pfam" id="PF04138"/>
    </source>
</evidence>
<feature type="transmembrane region" description="Helical" evidence="5">
    <location>
        <begin position="557"/>
        <end position="578"/>
    </location>
</feature>
<evidence type="ECO:0000256" key="2">
    <source>
        <dbReference type="ARBA" id="ARBA00022692"/>
    </source>
</evidence>
<feature type="transmembrane region" description="Helical" evidence="5">
    <location>
        <begin position="443"/>
        <end position="461"/>
    </location>
</feature>
<keyword evidence="4 5" id="KW-0472">Membrane</keyword>
<evidence type="ECO:0000256" key="5">
    <source>
        <dbReference type="SAM" id="Phobius"/>
    </source>
</evidence>
<feature type="transmembrane region" description="Helical" evidence="5">
    <location>
        <begin position="44"/>
        <end position="65"/>
    </location>
</feature>
<feature type="transmembrane region" description="Helical" evidence="5">
    <location>
        <begin position="377"/>
        <end position="397"/>
    </location>
</feature>
<feature type="domain" description="GtrA/DPMS transmembrane" evidence="6">
    <location>
        <begin position="15"/>
        <end position="133"/>
    </location>
</feature>
<name>A0AB73T1I7_9FIRM</name>
<keyword evidence="8" id="KW-1185">Reference proteome</keyword>
<dbReference type="GO" id="GO:0016020">
    <property type="term" value="C:membrane"/>
    <property type="evidence" value="ECO:0007669"/>
    <property type="project" value="UniProtKB-SubCell"/>
</dbReference>